<comment type="caution">
    <text evidence="3">The sequence shown here is derived from an EMBL/GenBank/DDBJ whole genome shotgun (WGS) entry which is preliminary data.</text>
</comment>
<feature type="compositionally biased region" description="Basic residues" evidence="1">
    <location>
        <begin position="55"/>
        <end position="65"/>
    </location>
</feature>
<keyword evidence="4" id="KW-1185">Reference proteome</keyword>
<evidence type="ECO:0000313" key="3">
    <source>
        <dbReference type="EMBL" id="MBM6941192.1"/>
    </source>
</evidence>
<feature type="domain" description="Helix-turn-helix" evidence="2">
    <location>
        <begin position="1"/>
        <end position="54"/>
    </location>
</feature>
<protein>
    <recommendedName>
        <fullName evidence="2">Helix-turn-helix domain-containing protein</fullName>
    </recommendedName>
</protein>
<gene>
    <name evidence="3" type="ORF">H5975_06895</name>
</gene>
<feature type="region of interest" description="Disordered" evidence="1">
    <location>
        <begin position="45"/>
        <end position="65"/>
    </location>
</feature>
<accession>A0ABS2GY27</accession>
<name>A0ABS2GY27_9LACO</name>
<proteinExistence type="predicted"/>
<evidence type="ECO:0000256" key="1">
    <source>
        <dbReference type="SAM" id="MobiDB-lite"/>
    </source>
</evidence>
<evidence type="ECO:0000259" key="2">
    <source>
        <dbReference type="Pfam" id="PF20038"/>
    </source>
</evidence>
<organism evidence="3 4">
    <name type="scientific">Limosilactobacillus coleohominis</name>
    <dbReference type="NCBI Taxonomy" id="181675"/>
    <lineage>
        <taxon>Bacteria</taxon>
        <taxon>Bacillati</taxon>
        <taxon>Bacillota</taxon>
        <taxon>Bacilli</taxon>
        <taxon>Lactobacillales</taxon>
        <taxon>Lactobacillaceae</taxon>
        <taxon>Limosilactobacillus</taxon>
    </lineage>
</organism>
<dbReference type="InterPro" id="IPR045403">
    <property type="entry name" value="HTH_59_Firmicutes_type"/>
</dbReference>
<dbReference type="EMBL" id="JACJKU010000077">
    <property type="protein sequence ID" value="MBM6941192.1"/>
    <property type="molecule type" value="Genomic_DNA"/>
</dbReference>
<dbReference type="Pfam" id="PF20038">
    <property type="entry name" value="HTH_59"/>
    <property type="match status" value="1"/>
</dbReference>
<dbReference type="Proteomes" id="UP000785625">
    <property type="component" value="Unassembled WGS sequence"/>
</dbReference>
<evidence type="ECO:0000313" key="4">
    <source>
        <dbReference type="Proteomes" id="UP000785625"/>
    </source>
</evidence>
<dbReference type="RefSeq" id="WP_204785430.1">
    <property type="nucleotide sequence ID" value="NZ_JACJKU010000077.1"/>
</dbReference>
<sequence length="65" mass="7413">MSAREAGEIWGLSEGYVRVHMREGRDHFPPGTIRKFGKQWVVTTRGMESITGRKDPRKGKNNGKK</sequence>
<reference evidence="3 4" key="1">
    <citation type="journal article" date="2021" name="Sci. Rep.">
        <title>The distribution of antibiotic resistance genes in chicken gut microbiota commensals.</title>
        <authorList>
            <person name="Juricova H."/>
            <person name="Matiasovicova J."/>
            <person name="Kubasova T."/>
            <person name="Cejkova D."/>
            <person name="Rychlik I."/>
        </authorList>
    </citation>
    <scope>NUCLEOTIDE SEQUENCE [LARGE SCALE GENOMIC DNA]</scope>
    <source>
        <strain evidence="3 4">An574</strain>
    </source>
</reference>